<dbReference type="PRINTS" id="PR01036">
    <property type="entry name" value="TCRTETB"/>
</dbReference>
<dbReference type="GeneID" id="36594261"/>
<feature type="transmembrane region" description="Helical" evidence="7">
    <location>
        <begin position="292"/>
        <end position="311"/>
    </location>
</feature>
<comment type="subcellular location">
    <subcellularLocation>
        <location evidence="1">Membrane</location>
        <topology evidence="1">Multi-pass membrane protein</topology>
    </subcellularLocation>
</comment>
<dbReference type="InterPro" id="IPR011701">
    <property type="entry name" value="MFS"/>
</dbReference>
<evidence type="ECO:0000256" key="6">
    <source>
        <dbReference type="SAM" id="MobiDB-lite"/>
    </source>
</evidence>
<proteinExistence type="inferred from homology"/>
<feature type="transmembrane region" description="Helical" evidence="7">
    <location>
        <begin position="63"/>
        <end position="88"/>
    </location>
</feature>
<dbReference type="RefSeq" id="XP_024726622.1">
    <property type="nucleotide sequence ID" value="XM_024886184.1"/>
</dbReference>
<evidence type="ECO:0000256" key="7">
    <source>
        <dbReference type="SAM" id="Phobius"/>
    </source>
</evidence>
<dbReference type="Gene3D" id="1.20.1250.20">
    <property type="entry name" value="MFS general substrate transporter like domains"/>
    <property type="match status" value="1"/>
</dbReference>
<keyword evidence="4 7" id="KW-1133">Transmembrane helix</keyword>
<dbReference type="PANTHER" id="PTHR23501">
    <property type="entry name" value="MAJOR FACILITATOR SUPERFAMILY"/>
    <property type="match status" value="1"/>
</dbReference>
<dbReference type="AlphaFoldDB" id="A0A2J6SG16"/>
<dbReference type="PROSITE" id="PS50850">
    <property type="entry name" value="MFS"/>
    <property type="match status" value="1"/>
</dbReference>
<feature type="transmembrane region" description="Helical" evidence="7">
    <location>
        <begin position="459"/>
        <end position="482"/>
    </location>
</feature>
<keyword evidence="5 7" id="KW-0472">Membrane</keyword>
<feature type="transmembrane region" description="Helical" evidence="7">
    <location>
        <begin position="221"/>
        <end position="240"/>
    </location>
</feature>
<evidence type="ECO:0000256" key="4">
    <source>
        <dbReference type="ARBA" id="ARBA00022989"/>
    </source>
</evidence>
<feature type="transmembrane region" description="Helical" evidence="7">
    <location>
        <begin position="371"/>
        <end position="389"/>
    </location>
</feature>
<evidence type="ECO:0000259" key="8">
    <source>
        <dbReference type="PROSITE" id="PS50850"/>
    </source>
</evidence>
<protein>
    <submittedName>
        <fullName evidence="9">Major facilitator superfamily transporter</fullName>
    </submittedName>
</protein>
<dbReference type="GO" id="GO:0022857">
    <property type="term" value="F:transmembrane transporter activity"/>
    <property type="evidence" value="ECO:0007669"/>
    <property type="project" value="InterPro"/>
</dbReference>
<dbReference type="InterPro" id="IPR020846">
    <property type="entry name" value="MFS_dom"/>
</dbReference>
<dbReference type="SUPFAM" id="SSF103473">
    <property type="entry name" value="MFS general substrate transporter"/>
    <property type="match status" value="1"/>
</dbReference>
<evidence type="ECO:0000256" key="3">
    <source>
        <dbReference type="ARBA" id="ARBA00022692"/>
    </source>
</evidence>
<organism evidence="9 10">
    <name type="scientific">Hyaloscypha bicolor E</name>
    <dbReference type="NCBI Taxonomy" id="1095630"/>
    <lineage>
        <taxon>Eukaryota</taxon>
        <taxon>Fungi</taxon>
        <taxon>Dikarya</taxon>
        <taxon>Ascomycota</taxon>
        <taxon>Pezizomycotina</taxon>
        <taxon>Leotiomycetes</taxon>
        <taxon>Helotiales</taxon>
        <taxon>Hyaloscyphaceae</taxon>
        <taxon>Hyaloscypha</taxon>
        <taxon>Hyaloscypha bicolor</taxon>
    </lineage>
</organism>
<name>A0A2J6SG16_9HELO</name>
<sequence length="566" mass="60368">MTAEEEKECVDHVIAFKGTTDSGKGIGVSDSSDPKRPSESNTKFAEAPEPTETEYEYVTGVKLWLAAVAVTLVAFLVMLDLSIIVTAIPRITTDFHSLGDVGWYGSAYILSNCALQPSTGKIYSNFGSKITFIAFLSLFEFGSMIGGVAQSSSMFIVGRAIAGLGASGLTNGSLTIIAAIAPMHKRPALMGIIMAIGQFGIVGGPLIGGALTQYVSWRWCFYINLPIGAISAILLSLIHIPDRLDKDRTEKGTVLATLSKLDIGGFVLFAPCAIMFLMTLEWGGTKYPWNSAIIIGLLCGAAGTFISFVVWEYRLGDEAMIPYSMLQRREVWSSCLVTGFFFGNLLTFSYYLPIYFQAVKGVNPAPSGLCILPGIASQILMAVISGVLVGKLGYYLPWIAASGAIVSVASGLVSTFTPRTTTAKWVSYQFLAGIGRGCGMAMPIVAIQNVVPPAQIPVGMSLVAFSQNFGGTLFLTFAQTIFSRSLIDGLKEFAPTVDAQAVIIAGASAIKRVVKPDQVKGVLEAYNLGLNRNFYLAAGASAGTFVFCWGMGWQSVKQKKVVTPEA</sequence>
<dbReference type="EMBL" id="KZ613919">
    <property type="protein sequence ID" value="PMD49718.1"/>
    <property type="molecule type" value="Genomic_DNA"/>
</dbReference>
<evidence type="ECO:0000313" key="9">
    <source>
        <dbReference type="EMBL" id="PMD49718.1"/>
    </source>
</evidence>
<dbReference type="CDD" id="cd17502">
    <property type="entry name" value="MFS_Azr1_MDR_like"/>
    <property type="match status" value="1"/>
</dbReference>
<keyword evidence="10" id="KW-1185">Reference proteome</keyword>
<dbReference type="OrthoDB" id="10021397at2759"/>
<evidence type="ECO:0000313" key="10">
    <source>
        <dbReference type="Proteomes" id="UP000235371"/>
    </source>
</evidence>
<feature type="transmembrane region" description="Helical" evidence="7">
    <location>
        <begin position="396"/>
        <end position="416"/>
    </location>
</feature>
<dbReference type="Pfam" id="PF07690">
    <property type="entry name" value="MFS_1"/>
    <property type="match status" value="1"/>
</dbReference>
<dbReference type="InParanoid" id="A0A2J6SG16"/>
<feature type="transmembrane region" description="Helical" evidence="7">
    <location>
        <begin position="534"/>
        <end position="553"/>
    </location>
</feature>
<dbReference type="FunFam" id="1.20.1250.20:FF:000196">
    <property type="entry name" value="MFS toxin efflux pump (AflT)"/>
    <property type="match status" value="1"/>
</dbReference>
<dbReference type="InterPro" id="IPR036259">
    <property type="entry name" value="MFS_trans_sf"/>
</dbReference>
<feature type="transmembrane region" description="Helical" evidence="7">
    <location>
        <begin position="331"/>
        <end position="351"/>
    </location>
</feature>
<keyword evidence="3 7" id="KW-0812">Transmembrane</keyword>
<dbReference type="Proteomes" id="UP000235371">
    <property type="component" value="Unassembled WGS sequence"/>
</dbReference>
<comment type="similarity">
    <text evidence="2">Belongs to the major facilitator superfamily. TCR/Tet family.</text>
</comment>
<feature type="domain" description="Major facilitator superfamily (MFS) profile" evidence="8">
    <location>
        <begin position="66"/>
        <end position="518"/>
    </location>
</feature>
<feature type="region of interest" description="Disordered" evidence="6">
    <location>
        <begin position="18"/>
        <end position="49"/>
    </location>
</feature>
<evidence type="ECO:0000256" key="5">
    <source>
        <dbReference type="ARBA" id="ARBA00023136"/>
    </source>
</evidence>
<feature type="transmembrane region" description="Helical" evidence="7">
    <location>
        <begin position="130"/>
        <end position="149"/>
    </location>
</feature>
<dbReference type="PANTHER" id="PTHR23501:SF193">
    <property type="entry name" value="MULTIDRUG TRANSPORTER, PUTATIVE (AFU_ORTHOLOGUE AFUA_8G00940)-RELATED"/>
    <property type="match status" value="1"/>
</dbReference>
<evidence type="ECO:0000256" key="2">
    <source>
        <dbReference type="ARBA" id="ARBA00007520"/>
    </source>
</evidence>
<feature type="transmembrane region" description="Helical" evidence="7">
    <location>
        <begin position="261"/>
        <end position="280"/>
    </location>
</feature>
<feature type="transmembrane region" description="Helical" evidence="7">
    <location>
        <begin position="161"/>
        <end position="181"/>
    </location>
</feature>
<dbReference type="Gene3D" id="1.20.1720.10">
    <property type="entry name" value="Multidrug resistance protein D"/>
    <property type="match status" value="1"/>
</dbReference>
<feature type="transmembrane region" description="Helical" evidence="7">
    <location>
        <begin position="428"/>
        <end position="447"/>
    </location>
</feature>
<dbReference type="GO" id="GO:0005886">
    <property type="term" value="C:plasma membrane"/>
    <property type="evidence" value="ECO:0007669"/>
    <property type="project" value="TreeGrafter"/>
</dbReference>
<gene>
    <name evidence="9" type="ORF">K444DRAFT_657705</name>
</gene>
<reference evidence="9 10" key="1">
    <citation type="submission" date="2016-04" db="EMBL/GenBank/DDBJ databases">
        <title>A degradative enzymes factory behind the ericoid mycorrhizal symbiosis.</title>
        <authorList>
            <consortium name="DOE Joint Genome Institute"/>
            <person name="Martino E."/>
            <person name="Morin E."/>
            <person name="Grelet G."/>
            <person name="Kuo A."/>
            <person name="Kohler A."/>
            <person name="Daghino S."/>
            <person name="Barry K."/>
            <person name="Choi C."/>
            <person name="Cichocki N."/>
            <person name="Clum A."/>
            <person name="Copeland A."/>
            <person name="Hainaut M."/>
            <person name="Haridas S."/>
            <person name="Labutti K."/>
            <person name="Lindquist E."/>
            <person name="Lipzen A."/>
            <person name="Khouja H.-R."/>
            <person name="Murat C."/>
            <person name="Ohm R."/>
            <person name="Olson A."/>
            <person name="Spatafora J."/>
            <person name="Veneault-Fourrey C."/>
            <person name="Henrissat B."/>
            <person name="Grigoriev I."/>
            <person name="Martin F."/>
            <person name="Perotto S."/>
        </authorList>
    </citation>
    <scope>NUCLEOTIDE SEQUENCE [LARGE SCALE GENOMIC DNA]</scope>
    <source>
        <strain evidence="9 10">E</strain>
    </source>
</reference>
<dbReference type="FunCoup" id="A0A2J6SG16">
    <property type="interactions" value="89"/>
</dbReference>
<evidence type="ECO:0000256" key="1">
    <source>
        <dbReference type="ARBA" id="ARBA00004141"/>
    </source>
</evidence>
<accession>A0A2J6SG16</accession>
<feature type="transmembrane region" description="Helical" evidence="7">
    <location>
        <begin position="188"/>
        <end position="215"/>
    </location>
</feature>